<evidence type="ECO:0000256" key="3">
    <source>
        <dbReference type="ARBA" id="ARBA00022692"/>
    </source>
</evidence>
<dbReference type="InterPro" id="IPR011701">
    <property type="entry name" value="MFS"/>
</dbReference>
<dbReference type="InterPro" id="IPR036259">
    <property type="entry name" value="MFS_trans_sf"/>
</dbReference>
<reference evidence="7 8" key="1">
    <citation type="submission" date="2018-04" db="EMBL/GenBank/DDBJ databases">
        <title>Paenibacillus taichungensis Genome sequencing and assembly.</title>
        <authorList>
            <person name="Xu J."/>
            <person name="Rensing C."/>
            <person name="Mazhar H.S."/>
        </authorList>
    </citation>
    <scope>NUCLEOTIDE SEQUENCE [LARGE SCALE GENOMIC DNA]</scope>
    <source>
        <strain evidence="7 8">NC1</strain>
    </source>
</reference>
<dbReference type="Proteomes" id="UP000250642">
    <property type="component" value="Unassembled WGS sequence"/>
</dbReference>
<organism evidence="7 8">
    <name type="scientific">Paenibacillus taichungensis</name>
    <dbReference type="NCBI Taxonomy" id="484184"/>
    <lineage>
        <taxon>Bacteria</taxon>
        <taxon>Bacillati</taxon>
        <taxon>Bacillota</taxon>
        <taxon>Bacilli</taxon>
        <taxon>Bacillales</taxon>
        <taxon>Paenibacillaceae</taxon>
        <taxon>Paenibacillus</taxon>
    </lineage>
</organism>
<comment type="caution">
    <text evidence="7">The sequence shown here is derived from an EMBL/GenBank/DDBJ whole genome shotgun (WGS) entry which is preliminary data.</text>
</comment>
<dbReference type="Pfam" id="PF07690">
    <property type="entry name" value="MFS_1"/>
    <property type="match status" value="1"/>
</dbReference>
<evidence type="ECO:0000256" key="4">
    <source>
        <dbReference type="ARBA" id="ARBA00022989"/>
    </source>
</evidence>
<evidence type="ECO:0000256" key="5">
    <source>
        <dbReference type="ARBA" id="ARBA00023136"/>
    </source>
</evidence>
<dbReference type="Gene3D" id="1.20.1250.20">
    <property type="entry name" value="MFS general substrate transporter like domains"/>
    <property type="match status" value="1"/>
</dbReference>
<keyword evidence="4 6" id="KW-1133">Transmembrane helix</keyword>
<sequence length="437" mass="47014">MLFRSSVLTLLQKESEYRKFFVAGLVNGIGDRFCQVAMLSLILSTTGSGLAVGLALGLRVLPFLLLAPAGGMLTMRFSRRKIMLLTNLIRVPLALSYLFVNSANDLWILFTASTLLACAEAIYAPVRKSGIPLLVQPEHLLQINGLEQVMNGTVLIVGAFLGGIASSVIGPQAAFITNALCFLMAAVLIRKVSFPSGMGTESNEISLESMERSAAAASGKPSVISCANGAVHVPSVIWRLIRSSVALQIIILFELWVPVISGIDNVLISVYAIEVFSLGDWGVGLFYAALGTGLVLSNWCSRYFQRWLLPGVVLCLLVEGGLLMLLSVVTLPVIAVLIYILLALMSGVGNACLDTLLMRETPEKYRGLIYGLVTACSSTMLGLSMFGAGLLLEVMEPRKLGFAGGLGFAATAILLTTYGWLRAREAFKIRRTVKRRT</sequence>
<feature type="transmembrane region" description="Helical" evidence="6">
    <location>
        <begin position="146"/>
        <end position="166"/>
    </location>
</feature>
<dbReference type="RefSeq" id="WP_113055348.1">
    <property type="nucleotide sequence ID" value="NZ_QEVW01000016.1"/>
</dbReference>
<name>A0A329QHX5_9BACL</name>
<dbReference type="AlphaFoldDB" id="A0A329QHX5"/>
<feature type="transmembrane region" description="Helical" evidence="6">
    <location>
        <begin position="20"/>
        <end position="43"/>
    </location>
</feature>
<dbReference type="PANTHER" id="PTHR23513:SF18">
    <property type="entry name" value="INTEGRAL MEMBRANE PROTEIN"/>
    <property type="match status" value="1"/>
</dbReference>
<keyword evidence="5 6" id="KW-0472">Membrane</keyword>
<evidence type="ECO:0000256" key="2">
    <source>
        <dbReference type="ARBA" id="ARBA00022475"/>
    </source>
</evidence>
<dbReference type="CDD" id="cd06173">
    <property type="entry name" value="MFS_MefA_like"/>
    <property type="match status" value="1"/>
</dbReference>
<feature type="transmembrane region" description="Helical" evidence="6">
    <location>
        <begin position="249"/>
        <end position="273"/>
    </location>
</feature>
<feature type="transmembrane region" description="Helical" evidence="6">
    <location>
        <begin position="49"/>
        <end position="70"/>
    </location>
</feature>
<dbReference type="PANTHER" id="PTHR23513">
    <property type="entry name" value="INTEGRAL MEMBRANE EFFLUX PROTEIN-RELATED"/>
    <property type="match status" value="1"/>
</dbReference>
<comment type="subcellular location">
    <subcellularLocation>
        <location evidence="1">Cell membrane</location>
        <topology evidence="1">Multi-pass membrane protein</topology>
    </subcellularLocation>
</comment>
<feature type="transmembrane region" description="Helical" evidence="6">
    <location>
        <begin position="82"/>
        <end position="100"/>
    </location>
</feature>
<feature type="transmembrane region" description="Helical" evidence="6">
    <location>
        <begin position="368"/>
        <end position="388"/>
    </location>
</feature>
<feature type="transmembrane region" description="Helical" evidence="6">
    <location>
        <begin position="279"/>
        <end position="300"/>
    </location>
</feature>
<feature type="transmembrane region" description="Helical" evidence="6">
    <location>
        <begin position="334"/>
        <end position="356"/>
    </location>
</feature>
<feature type="transmembrane region" description="Helical" evidence="6">
    <location>
        <begin position="400"/>
        <end position="421"/>
    </location>
</feature>
<evidence type="ECO:0000313" key="7">
    <source>
        <dbReference type="EMBL" id="RAW11973.1"/>
    </source>
</evidence>
<feature type="transmembrane region" description="Helical" evidence="6">
    <location>
        <begin position="307"/>
        <end position="328"/>
    </location>
</feature>
<dbReference type="GO" id="GO:0005886">
    <property type="term" value="C:plasma membrane"/>
    <property type="evidence" value="ECO:0007669"/>
    <property type="project" value="UniProtKB-SubCell"/>
</dbReference>
<accession>A0A329QHX5</accession>
<protein>
    <submittedName>
        <fullName evidence="7">MFS transporter</fullName>
    </submittedName>
</protein>
<proteinExistence type="predicted"/>
<evidence type="ECO:0000256" key="1">
    <source>
        <dbReference type="ARBA" id="ARBA00004651"/>
    </source>
</evidence>
<dbReference type="EMBL" id="QEVW01000016">
    <property type="protein sequence ID" value="RAW11973.1"/>
    <property type="molecule type" value="Genomic_DNA"/>
</dbReference>
<dbReference type="GO" id="GO:0022857">
    <property type="term" value="F:transmembrane transporter activity"/>
    <property type="evidence" value="ECO:0007669"/>
    <property type="project" value="InterPro"/>
</dbReference>
<keyword evidence="2" id="KW-1003">Cell membrane</keyword>
<keyword evidence="3 6" id="KW-0812">Transmembrane</keyword>
<gene>
    <name evidence="7" type="ORF">DC345_23970</name>
</gene>
<evidence type="ECO:0000313" key="8">
    <source>
        <dbReference type="Proteomes" id="UP000250642"/>
    </source>
</evidence>
<dbReference type="SUPFAM" id="SSF103473">
    <property type="entry name" value="MFS general substrate transporter"/>
    <property type="match status" value="1"/>
</dbReference>
<evidence type="ECO:0000256" key="6">
    <source>
        <dbReference type="SAM" id="Phobius"/>
    </source>
</evidence>